<proteinExistence type="predicted"/>
<feature type="compositionally biased region" description="Low complexity" evidence="7">
    <location>
        <begin position="639"/>
        <end position="652"/>
    </location>
</feature>
<feature type="region of interest" description="Disordered" evidence="7">
    <location>
        <begin position="423"/>
        <end position="498"/>
    </location>
</feature>
<protein>
    <recommendedName>
        <fullName evidence="9">RRM domain-containing protein</fullName>
    </recommendedName>
</protein>
<evidence type="ECO:0000256" key="7">
    <source>
        <dbReference type="SAM" id="MobiDB-lite"/>
    </source>
</evidence>
<evidence type="ECO:0000256" key="2">
    <source>
        <dbReference type="ARBA" id="ARBA00022553"/>
    </source>
</evidence>
<feature type="compositionally biased region" description="Polar residues" evidence="7">
    <location>
        <begin position="516"/>
        <end position="525"/>
    </location>
</feature>
<evidence type="ECO:0000256" key="1">
    <source>
        <dbReference type="ARBA" id="ARBA00004123"/>
    </source>
</evidence>
<evidence type="ECO:0000256" key="3">
    <source>
        <dbReference type="ARBA" id="ARBA00022884"/>
    </source>
</evidence>
<feature type="compositionally biased region" description="Basic residues" evidence="7">
    <location>
        <begin position="653"/>
        <end position="667"/>
    </location>
</feature>
<dbReference type="InterPro" id="IPR035979">
    <property type="entry name" value="RBD_domain_sf"/>
</dbReference>
<evidence type="ECO:0000256" key="4">
    <source>
        <dbReference type="ARBA" id="ARBA00023015"/>
    </source>
</evidence>
<name>A0A7R8VP87_TIMDO</name>
<feature type="compositionally biased region" description="Basic and acidic residues" evidence="7">
    <location>
        <begin position="436"/>
        <end position="445"/>
    </location>
</feature>
<evidence type="ECO:0000313" key="8">
    <source>
        <dbReference type="EMBL" id="CAD7200605.1"/>
    </source>
</evidence>
<feature type="compositionally biased region" description="Low complexity" evidence="7">
    <location>
        <begin position="533"/>
        <end position="547"/>
    </location>
</feature>
<comment type="subcellular location">
    <subcellularLocation>
        <location evidence="1">Nucleus</location>
    </subcellularLocation>
</comment>
<keyword evidence="4" id="KW-0805">Transcription regulation</keyword>
<evidence type="ECO:0000256" key="6">
    <source>
        <dbReference type="ARBA" id="ARBA00023242"/>
    </source>
</evidence>
<dbReference type="PANTHER" id="PTHR15528:SF11">
    <property type="entry name" value="FI18188P1"/>
    <property type="match status" value="1"/>
</dbReference>
<feature type="region of interest" description="Disordered" evidence="7">
    <location>
        <begin position="516"/>
        <end position="568"/>
    </location>
</feature>
<gene>
    <name evidence="8" type="ORF">TDIB3V08_LOCUS6818</name>
</gene>
<evidence type="ECO:0008006" key="9">
    <source>
        <dbReference type="Google" id="ProtNLM"/>
    </source>
</evidence>
<keyword evidence="3" id="KW-0694">RNA-binding</keyword>
<accession>A0A7R8VP87</accession>
<dbReference type="InterPro" id="IPR034605">
    <property type="entry name" value="PGC-1"/>
</dbReference>
<keyword evidence="2" id="KW-0597">Phosphoprotein</keyword>
<dbReference type="EMBL" id="OA567620">
    <property type="protein sequence ID" value="CAD7200605.1"/>
    <property type="molecule type" value="Genomic_DNA"/>
</dbReference>
<feature type="compositionally biased region" description="Low complexity" evidence="7">
    <location>
        <begin position="672"/>
        <end position="718"/>
    </location>
</feature>
<dbReference type="GO" id="GO:0005634">
    <property type="term" value="C:nucleus"/>
    <property type="evidence" value="ECO:0007669"/>
    <property type="project" value="UniProtKB-SubCell"/>
</dbReference>
<dbReference type="InterPro" id="IPR012677">
    <property type="entry name" value="Nucleotide-bd_a/b_plait_sf"/>
</dbReference>
<organism evidence="8">
    <name type="scientific">Timema douglasi</name>
    <name type="common">Walking stick</name>
    <dbReference type="NCBI Taxonomy" id="61478"/>
    <lineage>
        <taxon>Eukaryota</taxon>
        <taxon>Metazoa</taxon>
        <taxon>Ecdysozoa</taxon>
        <taxon>Arthropoda</taxon>
        <taxon>Hexapoda</taxon>
        <taxon>Insecta</taxon>
        <taxon>Pterygota</taxon>
        <taxon>Neoptera</taxon>
        <taxon>Polyneoptera</taxon>
        <taxon>Phasmatodea</taxon>
        <taxon>Timematodea</taxon>
        <taxon>Timematoidea</taxon>
        <taxon>Timematidae</taxon>
        <taxon>Timema</taxon>
    </lineage>
</organism>
<dbReference type="GO" id="GO:0003723">
    <property type="term" value="F:RNA binding"/>
    <property type="evidence" value="ECO:0007669"/>
    <property type="project" value="UniProtKB-KW"/>
</dbReference>
<dbReference type="GO" id="GO:0003712">
    <property type="term" value="F:transcription coregulator activity"/>
    <property type="evidence" value="ECO:0007669"/>
    <property type="project" value="InterPro"/>
</dbReference>
<dbReference type="GO" id="GO:0045944">
    <property type="term" value="P:positive regulation of transcription by RNA polymerase II"/>
    <property type="evidence" value="ECO:0007669"/>
    <property type="project" value="TreeGrafter"/>
</dbReference>
<dbReference type="PANTHER" id="PTHR15528">
    <property type="entry name" value="PEROXISOME PROLIFERATOR ACTIVATED RECEPTOR GAMMA COACTIVATOR 1 PGC-1 -RELATED"/>
    <property type="match status" value="1"/>
</dbReference>
<keyword evidence="5" id="KW-0804">Transcription</keyword>
<feature type="compositionally biased region" description="Basic residues" evidence="7">
    <location>
        <begin position="628"/>
        <end position="638"/>
    </location>
</feature>
<feature type="region of interest" description="Disordered" evidence="7">
    <location>
        <begin position="592"/>
        <end position="728"/>
    </location>
</feature>
<reference evidence="8" key="1">
    <citation type="submission" date="2020-11" db="EMBL/GenBank/DDBJ databases">
        <authorList>
            <person name="Tran Van P."/>
        </authorList>
    </citation>
    <scope>NUCLEOTIDE SEQUENCE</scope>
</reference>
<feature type="compositionally biased region" description="Polar residues" evidence="7">
    <location>
        <begin position="458"/>
        <end position="475"/>
    </location>
</feature>
<keyword evidence="6" id="KW-0539">Nucleus</keyword>
<dbReference type="SUPFAM" id="SSF54928">
    <property type="entry name" value="RNA-binding domain, RBD"/>
    <property type="match status" value="1"/>
</dbReference>
<sequence length="778" mass="87151">MKRCTPCSIMETGYWNFPDGEHFASSSSLYTQGLLEDSDNSLLDMMPDDFPYDRPSHLRENADVWGTETELNGDMAVLPMSTLPKMDPSCREDFHKVLCDWQDHLGSMQVSDSEDMDVKDIVGMDIEMPGNFPENLPDNIFEETSYEKEKPPLYSDNTKSVERSFPTVSIKEEFGNFSLDNFLDEEDDNNGLNVVEDEVSELQNCPNNINSCSDSDEEFIIPDMEYRNKTKFEASEKFNSSSPNAGSKPSVLDTHLFAMATQQVSPKPVSAPERSIATPSKLANLSHQNIRDSLPKEVIDRIKASGRKKVIPLIPAMPSKRPGKGATRMQDAGATLSRNKLLKLVSGSSGGESVQLDHDYCTVLSGEIAPPPRSFYHSDATEYTGTDKANARRLVEHKQRSVKDKTYSRLPEYYMALSPQKKLVSRRLGSNEEECWEKNAKKDSGLESGDMSDASEETVLSSSGVSVDTSVNQGSRHGDMQEVIEIKEEPQEPKKRKLNLEQYRSRLKELGKVYGTSSCDSSHNNSPVPSPSPFVVTSVSVGTETGENAGVDGGSSISRRSCNEVESYVSKDELREKITCPPSMCSVEVQTELNTVEGDQLASEDKTVKRRKERSPSVYVSRSERARDRRHRQYRSRRASSSSSSASSSSSNSHRRIGAHSRRKWKRSERCSSITKSVSSSGSRGRGVWSRSRSRSSSSSRSSSNSRSRSRSPIRSTSNNWPLSEQEKQRQVEERRVIYVGRIEEGTTKAELRRRFEAFGPIIDISVHFREHGWYGHK</sequence>
<dbReference type="AlphaFoldDB" id="A0A7R8VP87"/>
<feature type="compositionally biased region" description="Basic and acidic residues" evidence="7">
    <location>
        <begin position="476"/>
        <end position="493"/>
    </location>
</feature>
<dbReference type="Gene3D" id="3.30.70.330">
    <property type="match status" value="1"/>
</dbReference>
<evidence type="ECO:0000256" key="5">
    <source>
        <dbReference type="ARBA" id="ARBA00023163"/>
    </source>
</evidence>